<feature type="domain" description="Flavin reductase like" evidence="2">
    <location>
        <begin position="9"/>
        <end position="155"/>
    </location>
</feature>
<organism evidence="3 4">
    <name type="scientific">Enteractinococcus helveticum</name>
    <dbReference type="NCBI Taxonomy" id="1837282"/>
    <lineage>
        <taxon>Bacteria</taxon>
        <taxon>Bacillati</taxon>
        <taxon>Actinomycetota</taxon>
        <taxon>Actinomycetes</taxon>
        <taxon>Micrococcales</taxon>
        <taxon>Micrococcaceae</taxon>
    </lineage>
</organism>
<gene>
    <name evidence="3" type="ORF">A6F49_07420</name>
</gene>
<sequence length="167" mass="18521">MSNPFATLMSSENTSLIVVTTAAENVRAGCLVSYHTQASMKPQHYNIWLSKANHTYKIGLLANRFAVHFLAQDDLAWAEHFATISGQHTDKFAGLEVEMRHEVPLLTALPNRMIVEQISMLDDGGDHVCVTARVIEAETSGHFTPLRLSDIGNLRPAHDTSERIIEP</sequence>
<dbReference type="PANTHER" id="PTHR30466:SF15">
    <property type="entry name" value="POSSIBLE OXIDOREDUCTASE"/>
    <property type="match status" value="1"/>
</dbReference>
<dbReference type="InterPro" id="IPR050268">
    <property type="entry name" value="NADH-dep_flavin_reductase"/>
</dbReference>
<evidence type="ECO:0000313" key="3">
    <source>
        <dbReference type="EMBL" id="OAV62117.1"/>
    </source>
</evidence>
<proteinExistence type="predicted"/>
<dbReference type="Proteomes" id="UP000078292">
    <property type="component" value="Unassembled WGS sequence"/>
</dbReference>
<keyword evidence="4" id="KW-1185">Reference proteome</keyword>
<dbReference type="GO" id="GO:0042602">
    <property type="term" value="F:riboflavin reductase (NADPH) activity"/>
    <property type="evidence" value="ECO:0007669"/>
    <property type="project" value="TreeGrafter"/>
</dbReference>
<dbReference type="STRING" id="1837282.A6F49_07420"/>
<name>A0A1B7M121_9MICC</name>
<evidence type="ECO:0000313" key="4">
    <source>
        <dbReference type="Proteomes" id="UP000078292"/>
    </source>
</evidence>
<dbReference type="InterPro" id="IPR012349">
    <property type="entry name" value="Split_barrel_FMN-bd"/>
</dbReference>
<accession>A0A1B7M121</accession>
<dbReference type="AlphaFoldDB" id="A0A1B7M121"/>
<dbReference type="Pfam" id="PF01613">
    <property type="entry name" value="Flavin_Reduct"/>
    <property type="match status" value="1"/>
</dbReference>
<dbReference type="GO" id="GO:0010181">
    <property type="term" value="F:FMN binding"/>
    <property type="evidence" value="ECO:0007669"/>
    <property type="project" value="InterPro"/>
</dbReference>
<dbReference type="SUPFAM" id="SSF50475">
    <property type="entry name" value="FMN-binding split barrel"/>
    <property type="match status" value="1"/>
</dbReference>
<keyword evidence="1" id="KW-0560">Oxidoreductase</keyword>
<dbReference type="SMART" id="SM00903">
    <property type="entry name" value="Flavin_Reduct"/>
    <property type="match status" value="1"/>
</dbReference>
<dbReference type="RefSeq" id="WP_043057224.1">
    <property type="nucleotide sequence ID" value="NZ_LXEY01000014.1"/>
</dbReference>
<dbReference type="Gene3D" id="2.30.110.10">
    <property type="entry name" value="Electron Transport, Fmn-binding Protein, Chain A"/>
    <property type="match status" value="1"/>
</dbReference>
<dbReference type="EMBL" id="LXEY01000014">
    <property type="protein sequence ID" value="OAV62117.1"/>
    <property type="molecule type" value="Genomic_DNA"/>
</dbReference>
<reference evidence="3 4" key="1">
    <citation type="submission" date="2016-04" db="EMBL/GenBank/DDBJ databases">
        <title>First whole genome shotgun sequence of the bacterium Enteractinococcus sp. strain UASWS1574.</title>
        <authorList>
            <person name="Crovadore J."/>
            <person name="Chablais R."/>
            <person name="Lefort F."/>
        </authorList>
    </citation>
    <scope>NUCLEOTIDE SEQUENCE [LARGE SCALE GENOMIC DNA]</scope>
    <source>
        <strain evidence="3 4">UASWS1574</strain>
    </source>
</reference>
<dbReference type="PANTHER" id="PTHR30466">
    <property type="entry name" value="FLAVIN REDUCTASE"/>
    <property type="match status" value="1"/>
</dbReference>
<comment type="caution">
    <text evidence="3">The sequence shown here is derived from an EMBL/GenBank/DDBJ whole genome shotgun (WGS) entry which is preliminary data.</text>
</comment>
<dbReference type="InterPro" id="IPR002563">
    <property type="entry name" value="Flavin_Rdtase-like_dom"/>
</dbReference>
<evidence type="ECO:0000259" key="2">
    <source>
        <dbReference type="SMART" id="SM00903"/>
    </source>
</evidence>
<protein>
    <submittedName>
        <fullName evidence="3">Flavin oxidoreductase</fullName>
    </submittedName>
</protein>
<dbReference type="OrthoDB" id="3176898at2"/>
<evidence type="ECO:0000256" key="1">
    <source>
        <dbReference type="ARBA" id="ARBA00023002"/>
    </source>
</evidence>